<accession>A0ABS6GRA9</accession>
<evidence type="ECO:0000313" key="1">
    <source>
        <dbReference type="EMBL" id="MBU6081446.1"/>
    </source>
</evidence>
<evidence type="ECO:0008006" key="3">
    <source>
        <dbReference type="Google" id="ProtNLM"/>
    </source>
</evidence>
<protein>
    <recommendedName>
        <fullName evidence="3">DUF4030 domain-containing protein</fullName>
    </recommendedName>
</protein>
<comment type="caution">
    <text evidence="1">The sequence shown here is derived from an EMBL/GenBank/DDBJ whole genome shotgun (WGS) entry which is preliminary data.</text>
</comment>
<evidence type="ECO:0000313" key="2">
    <source>
        <dbReference type="Proteomes" id="UP000812672"/>
    </source>
</evidence>
<reference evidence="1 2" key="1">
    <citation type="journal article" date="2011" name="Int. J. Syst. Evol. Microbiol.">
        <title>Allobacillus halotolerans gen. nov., sp. nov. isolated from shrimp paste.</title>
        <authorList>
            <person name="Sheu S.Y."/>
            <person name="Arun A.B."/>
            <person name="Jiang S.R."/>
            <person name="Young C.C."/>
            <person name="Chen W.M."/>
        </authorList>
    </citation>
    <scope>NUCLEOTIDE SEQUENCE [LARGE SCALE GENOMIC DNA]</scope>
    <source>
        <strain evidence="1 2">LMG 24826</strain>
    </source>
</reference>
<keyword evidence="2" id="KW-1185">Reference proteome</keyword>
<dbReference type="EMBL" id="JAHLZF010000016">
    <property type="protein sequence ID" value="MBU6081446.1"/>
    <property type="molecule type" value="Genomic_DNA"/>
</dbReference>
<sequence>MLKGGGRIKNEKKHHHFNRNFFVVGLGSTFLFNQTIISSTNEEVKDSELIPSSDETNKEISRILQKIKAELQPNYNIAVIKTKYPSNTIVVEVKGSQKYLTSVEKDIENSVKKLIEGTILNEHLISVTKYVSSFKERERLNEIHSELLAITETLLKELQVFDEVIDIKSQYQKSITIETKIKGTDQYVQSKMKEIEKEVKELLNTQKFNSISKIQGYDVSVKNVDN</sequence>
<dbReference type="Proteomes" id="UP000812672">
    <property type="component" value="Unassembled WGS sequence"/>
</dbReference>
<dbReference type="RefSeq" id="WP_216687597.1">
    <property type="nucleotide sequence ID" value="NZ_CAUPKR010000027.1"/>
</dbReference>
<organism evidence="1 2">
    <name type="scientific">Allobacillus halotolerans</name>
    <dbReference type="NCBI Taxonomy" id="570278"/>
    <lineage>
        <taxon>Bacteria</taxon>
        <taxon>Bacillati</taxon>
        <taxon>Bacillota</taxon>
        <taxon>Bacilli</taxon>
        <taxon>Bacillales</taxon>
        <taxon>Bacillaceae</taxon>
        <taxon>Allobacillus</taxon>
    </lineage>
</organism>
<name>A0ABS6GRA9_9BACI</name>
<gene>
    <name evidence="1" type="ORF">KQ486_10520</name>
</gene>
<proteinExistence type="predicted"/>